<dbReference type="SUPFAM" id="SSF63882">
    <property type="entry name" value="MoeA N-terminal region -like"/>
    <property type="match status" value="1"/>
</dbReference>
<dbReference type="Pfam" id="PF00994">
    <property type="entry name" value="MoCF_biosynth"/>
    <property type="match status" value="1"/>
</dbReference>
<feature type="domain" description="MoaB/Mog" evidence="10">
    <location>
        <begin position="174"/>
        <end position="311"/>
    </location>
</feature>
<dbReference type="GO" id="GO:0006777">
    <property type="term" value="P:Mo-molybdopterin cofactor biosynthetic process"/>
    <property type="evidence" value="ECO:0007669"/>
    <property type="project" value="UniProtKB-UniRule"/>
</dbReference>
<comment type="pathway">
    <text evidence="2 9">Cofactor biosynthesis; molybdopterin biosynthesis.</text>
</comment>
<dbReference type="PANTHER" id="PTHR10192">
    <property type="entry name" value="MOLYBDOPTERIN BIOSYNTHESIS PROTEIN"/>
    <property type="match status" value="1"/>
</dbReference>
<dbReference type="InterPro" id="IPR036688">
    <property type="entry name" value="MoeA_C_domain_IV_sf"/>
</dbReference>
<evidence type="ECO:0000256" key="4">
    <source>
        <dbReference type="ARBA" id="ARBA00013269"/>
    </source>
</evidence>
<dbReference type="SMART" id="SM00852">
    <property type="entry name" value="MoCF_biosynth"/>
    <property type="match status" value="1"/>
</dbReference>
<dbReference type="InterPro" id="IPR001453">
    <property type="entry name" value="MoaB/Mog_dom"/>
</dbReference>
<proteinExistence type="inferred from homology"/>
<keyword evidence="9" id="KW-0808">Transferase</keyword>
<evidence type="ECO:0000256" key="2">
    <source>
        <dbReference type="ARBA" id="ARBA00005046"/>
    </source>
</evidence>
<dbReference type="CDD" id="cd00887">
    <property type="entry name" value="MoeA"/>
    <property type="match status" value="1"/>
</dbReference>
<protein>
    <recommendedName>
        <fullName evidence="5 9">Molybdopterin molybdenumtransferase</fullName>
        <ecNumber evidence="4 9">2.10.1.1</ecNumber>
    </recommendedName>
</protein>
<dbReference type="GO" id="GO:0005829">
    <property type="term" value="C:cytosol"/>
    <property type="evidence" value="ECO:0007669"/>
    <property type="project" value="TreeGrafter"/>
</dbReference>
<evidence type="ECO:0000256" key="3">
    <source>
        <dbReference type="ARBA" id="ARBA00010763"/>
    </source>
</evidence>
<evidence type="ECO:0000313" key="12">
    <source>
        <dbReference type="Proteomes" id="UP000621436"/>
    </source>
</evidence>
<dbReference type="GO" id="GO:0046872">
    <property type="term" value="F:metal ion binding"/>
    <property type="evidence" value="ECO:0007669"/>
    <property type="project" value="UniProtKB-UniRule"/>
</dbReference>
<gene>
    <name evidence="11" type="ORF">I0Q91_02485</name>
</gene>
<organism evidence="11 12">
    <name type="scientific">Halonatronomonas betaini</name>
    <dbReference type="NCBI Taxonomy" id="2778430"/>
    <lineage>
        <taxon>Bacteria</taxon>
        <taxon>Bacillati</taxon>
        <taxon>Bacillota</taxon>
        <taxon>Clostridia</taxon>
        <taxon>Halanaerobiales</taxon>
        <taxon>Halarsenatibacteraceae</taxon>
        <taxon>Halonatronomonas</taxon>
    </lineage>
</organism>
<dbReference type="NCBIfam" id="TIGR00177">
    <property type="entry name" value="molyb_syn"/>
    <property type="match status" value="1"/>
</dbReference>
<dbReference type="Gene3D" id="3.90.105.10">
    <property type="entry name" value="Molybdopterin biosynthesis moea protein, domain 2"/>
    <property type="match status" value="1"/>
</dbReference>
<dbReference type="SUPFAM" id="SSF53218">
    <property type="entry name" value="Molybdenum cofactor biosynthesis proteins"/>
    <property type="match status" value="1"/>
</dbReference>
<dbReference type="Pfam" id="PF12727">
    <property type="entry name" value="PBP_like"/>
    <property type="match status" value="1"/>
</dbReference>
<dbReference type="PANTHER" id="PTHR10192:SF16">
    <property type="entry name" value="MOLYBDOPTERIN MOLYBDENUMTRANSFERASE"/>
    <property type="match status" value="1"/>
</dbReference>
<dbReference type="Gene3D" id="2.170.190.11">
    <property type="entry name" value="Molybdopterin biosynthesis moea protein, domain 3"/>
    <property type="match status" value="1"/>
</dbReference>
<dbReference type="RefSeq" id="WP_270452661.1">
    <property type="nucleotide sequence ID" value="NZ_JADPIE010000001.1"/>
</dbReference>
<dbReference type="InterPro" id="IPR036425">
    <property type="entry name" value="MoaB/Mog-like_dom_sf"/>
</dbReference>
<comment type="caution">
    <text evidence="11">The sequence shown here is derived from an EMBL/GenBank/DDBJ whole genome shotgun (WGS) entry which is preliminary data.</text>
</comment>
<dbReference type="Pfam" id="PF03453">
    <property type="entry name" value="MoeA_N"/>
    <property type="match status" value="1"/>
</dbReference>
<dbReference type="EMBL" id="JADPIE010000001">
    <property type="protein sequence ID" value="MBF8435936.1"/>
    <property type="molecule type" value="Genomic_DNA"/>
</dbReference>
<dbReference type="EC" id="2.10.1.1" evidence="4 9"/>
<keyword evidence="6 9" id="KW-0500">Molybdenum</keyword>
<evidence type="ECO:0000259" key="10">
    <source>
        <dbReference type="SMART" id="SM00852"/>
    </source>
</evidence>
<evidence type="ECO:0000256" key="8">
    <source>
        <dbReference type="ARBA" id="ARBA00047317"/>
    </source>
</evidence>
<evidence type="ECO:0000256" key="6">
    <source>
        <dbReference type="ARBA" id="ARBA00022505"/>
    </source>
</evidence>
<comment type="catalytic activity">
    <reaction evidence="8">
        <text>adenylyl-molybdopterin + molybdate = Mo-molybdopterin + AMP + H(+)</text>
        <dbReference type="Rhea" id="RHEA:35047"/>
        <dbReference type="ChEBI" id="CHEBI:15378"/>
        <dbReference type="ChEBI" id="CHEBI:36264"/>
        <dbReference type="ChEBI" id="CHEBI:62727"/>
        <dbReference type="ChEBI" id="CHEBI:71302"/>
        <dbReference type="ChEBI" id="CHEBI:456215"/>
        <dbReference type="EC" id="2.10.1.1"/>
    </reaction>
</comment>
<dbReference type="InterPro" id="IPR005110">
    <property type="entry name" value="MoeA_linker/N"/>
</dbReference>
<evidence type="ECO:0000256" key="5">
    <source>
        <dbReference type="ARBA" id="ARBA00021108"/>
    </source>
</evidence>
<comment type="function">
    <text evidence="1 9">Catalyzes the insertion of molybdate into adenylated molybdopterin with the concomitant release of AMP.</text>
</comment>
<dbReference type="InterPro" id="IPR038987">
    <property type="entry name" value="MoeA-like"/>
</dbReference>
<dbReference type="Proteomes" id="UP000621436">
    <property type="component" value="Unassembled WGS sequence"/>
</dbReference>
<accession>A0A931AQG0</accession>
<dbReference type="InterPro" id="IPR024370">
    <property type="entry name" value="PBP_domain"/>
</dbReference>
<keyword evidence="12" id="KW-1185">Reference proteome</keyword>
<dbReference type="SUPFAM" id="SSF53850">
    <property type="entry name" value="Periplasmic binding protein-like II"/>
    <property type="match status" value="1"/>
</dbReference>
<comment type="cofactor">
    <cofactor evidence="9">
        <name>Mg(2+)</name>
        <dbReference type="ChEBI" id="CHEBI:18420"/>
    </cofactor>
</comment>
<dbReference type="GO" id="GO:0061599">
    <property type="term" value="F:molybdopterin molybdotransferase activity"/>
    <property type="evidence" value="ECO:0007669"/>
    <property type="project" value="UniProtKB-UniRule"/>
</dbReference>
<evidence type="ECO:0000256" key="7">
    <source>
        <dbReference type="ARBA" id="ARBA00023150"/>
    </source>
</evidence>
<evidence type="ECO:0000313" key="11">
    <source>
        <dbReference type="EMBL" id="MBF8435936.1"/>
    </source>
</evidence>
<evidence type="ECO:0000256" key="1">
    <source>
        <dbReference type="ARBA" id="ARBA00002901"/>
    </source>
</evidence>
<dbReference type="Pfam" id="PF03454">
    <property type="entry name" value="MoeA_C"/>
    <property type="match status" value="1"/>
</dbReference>
<dbReference type="InterPro" id="IPR005111">
    <property type="entry name" value="MoeA_C_domain_IV"/>
</dbReference>
<reference evidence="11" key="1">
    <citation type="submission" date="2020-11" db="EMBL/GenBank/DDBJ databases">
        <title>Halonatronomonas betainensis gen. nov., sp. nov. a novel haloalkaliphilic representative of the family Halanaerobiacae capable of betaine degradation.</title>
        <authorList>
            <person name="Boltyanskaya Y."/>
            <person name="Kevbrin V."/>
            <person name="Detkova E."/>
            <person name="Grouzdev D.S."/>
            <person name="Koziaeva V."/>
            <person name="Zhilina T."/>
        </authorList>
    </citation>
    <scope>NUCLEOTIDE SEQUENCE</scope>
    <source>
        <strain evidence="11">Z-7014</strain>
    </source>
</reference>
<dbReference type="InterPro" id="IPR036135">
    <property type="entry name" value="MoeA_linker/N_sf"/>
</dbReference>
<dbReference type="SUPFAM" id="SSF63867">
    <property type="entry name" value="MoeA C-terminal domain-like"/>
    <property type="match status" value="1"/>
</dbReference>
<comment type="similarity">
    <text evidence="3 9">Belongs to the MoeA family.</text>
</comment>
<dbReference type="Gene3D" id="2.40.340.10">
    <property type="entry name" value="MoeA, C-terminal, domain IV"/>
    <property type="match status" value="1"/>
</dbReference>
<dbReference type="NCBIfam" id="NF011068">
    <property type="entry name" value="PRK14498.1"/>
    <property type="match status" value="1"/>
</dbReference>
<keyword evidence="7 9" id="KW-0501">Molybdenum cofactor biosynthesis</keyword>
<keyword evidence="9" id="KW-0460">Magnesium</keyword>
<dbReference type="Gene3D" id="3.40.980.10">
    <property type="entry name" value="MoaB/Mog-like domain"/>
    <property type="match status" value="1"/>
</dbReference>
<sequence length="645" mass="70892">MAKRKVYLAKKSLEEAKAIWNNFLSTIEPKKETIPVKESLNRITASPVQASRSAPNFNASAMDGIAVSSEDTAGATEREPITLKGNQFKYVNTGNLIPEGYNAVIKIEDINQLDSGIKIFKSVSPWHNVRTIGESVMKGDQILTSNQKLKAYHIGALLEAGVFEVEVYAKPVLTVISTGDEIVSPESSPEPGQYVDFNSTMVKEMAEEAGGEINFYGVVSDEEKALKAAINQATQSSDLVITIAGSSAGSKDFTASIVEEKGEIFVHGVEIQPGKPLLLGAIENVPFIGLPGFPLSCLHAFENFGTMAVKALQKDSADADNYIQAKVKRKLASKPGRVEYVRVNLSFEKSQTGQEDFPIAVPRRRGSAVMKSQAQADGILEIPADREGLAVDELAEVKLLYPESCLKDNLVLAGSNDPLLDYLQELLITSAQKIKLRLQSRGSQAGIHALIRGEADLTTAHLLDPETGEYNLSYLDQIAEEPLELLTLAWRDQGLYLSPDSQLCLKNINDLKNKDITFINRQQGAGTRILFDYQLNQSNIKPAEIKGYDREEYTHAAVAQAVAVGSADTALGIRAVAKAFGLNFIPLFSERFELIYPTRLAEDYRIKKIKEIIKSNRFQEYLTEQTGYDLKDTGQIRNAGPSRRR</sequence>
<name>A0A931AQG0_9FIRM</name>
<keyword evidence="9" id="KW-0479">Metal-binding</keyword>
<dbReference type="AlphaFoldDB" id="A0A931AQG0"/>
<evidence type="ECO:0000256" key="9">
    <source>
        <dbReference type="RuleBase" id="RU365090"/>
    </source>
</evidence>